<protein>
    <submittedName>
        <fullName evidence="9">Conjugal transfer protein TraG</fullName>
    </submittedName>
</protein>
<name>A0A838BCR4_9HYPH</name>
<dbReference type="InterPro" id="IPR027417">
    <property type="entry name" value="P-loop_NTPase"/>
</dbReference>
<evidence type="ECO:0000256" key="7">
    <source>
        <dbReference type="SAM" id="MobiDB-lite"/>
    </source>
</evidence>
<dbReference type="NCBIfam" id="NF010450">
    <property type="entry name" value="PRK13876.1"/>
    <property type="match status" value="1"/>
</dbReference>
<sequence>MTPTKLLIGQTAVVFAIVTLGVWTATQWCAHMLAYQTPLGAPWFILAGWPIYRPWKLFEWWFHFDAYAPDVFDKAGMLAGASGFMGCAAAVAGSLWRSRQRGLVTTYGSSHWAAIREVENAGLFRPTGIFLGKLKDRYLRHDGPEHVMAFAPTRSGKGVGLVVPTLLSWTGSAVIHDIKGENWQLTSGWRSKFSYCLLFDPTDARSARYNPLLEVRKGANEVRDVQNIADILVDPEGALERRNHWEKTSHSLLVGAILHVLYAEEEKTLSRVATFLSDPQRSFAATLQRMMTTNHLGPADKPQVHPVVASAAREVLNKSENERSGVLSTAMSFLGLYRDPTVSAATSACDWRIADLMAAERPLSLYLVVPPSDISRTKPLMRLVLNQIGRRLTERLEGDPKKSRKHQLLMMLDEFPALGRLDFFETALAFMAGYGIRACLIAQSLNQISKAYGENNAILDNCHVRIAFSSNDERTAKRISDALGTATELRSMRNYAGHRLAPWLSHVMVSRQETARPLLTPGEVMQLPNSDELVLISGLAPIRAKKLRYYEDQNFTERVLPSPVLLDGSNVDCPASCANDWTGQVRGVDRRLASDDEIAAAAIGDEGGFQQQRHPGLAEEQPVVPQGPDQDDLFKPVDDDSETVADKRVMDRISTASRAYGINETTGNAKDIVPGF</sequence>
<dbReference type="InterPro" id="IPR003688">
    <property type="entry name" value="TraG/VirD4"/>
</dbReference>
<accession>A0A838BCR4</accession>
<dbReference type="InterPro" id="IPR051539">
    <property type="entry name" value="T4SS-coupling_protein"/>
</dbReference>
<evidence type="ECO:0000256" key="4">
    <source>
        <dbReference type="ARBA" id="ARBA00022692"/>
    </source>
</evidence>
<keyword evidence="5 8" id="KW-1133">Transmembrane helix</keyword>
<keyword evidence="10" id="KW-1185">Reference proteome</keyword>
<keyword evidence="4 8" id="KW-0812">Transmembrane</keyword>
<evidence type="ECO:0000256" key="2">
    <source>
        <dbReference type="ARBA" id="ARBA00008806"/>
    </source>
</evidence>
<dbReference type="GO" id="GO:0005886">
    <property type="term" value="C:plasma membrane"/>
    <property type="evidence" value="ECO:0007669"/>
    <property type="project" value="UniProtKB-SubCell"/>
</dbReference>
<dbReference type="AlphaFoldDB" id="A0A838BCR4"/>
<dbReference type="PANTHER" id="PTHR37937:SF1">
    <property type="entry name" value="CONJUGATIVE TRANSFER: DNA TRANSPORT"/>
    <property type="match status" value="1"/>
</dbReference>
<feature type="transmembrane region" description="Helical" evidence="8">
    <location>
        <begin position="6"/>
        <end position="26"/>
    </location>
</feature>
<organism evidence="9 10">
    <name type="scientific">Mesorhizobium neociceri</name>
    <dbReference type="NCBI Taxonomy" id="1307853"/>
    <lineage>
        <taxon>Bacteria</taxon>
        <taxon>Pseudomonadati</taxon>
        <taxon>Pseudomonadota</taxon>
        <taxon>Alphaproteobacteria</taxon>
        <taxon>Hyphomicrobiales</taxon>
        <taxon>Phyllobacteriaceae</taxon>
        <taxon>Mesorhizobium</taxon>
    </lineage>
</organism>
<dbReference type="Proteomes" id="UP000558284">
    <property type="component" value="Unassembled WGS sequence"/>
</dbReference>
<dbReference type="PANTHER" id="PTHR37937">
    <property type="entry name" value="CONJUGATIVE TRANSFER: DNA TRANSPORT"/>
    <property type="match status" value="1"/>
</dbReference>
<dbReference type="Gene3D" id="3.40.50.300">
    <property type="entry name" value="P-loop containing nucleotide triphosphate hydrolases"/>
    <property type="match status" value="1"/>
</dbReference>
<keyword evidence="3" id="KW-1003">Cell membrane</keyword>
<evidence type="ECO:0000313" key="9">
    <source>
        <dbReference type="EMBL" id="MBA1143120.1"/>
    </source>
</evidence>
<dbReference type="CDD" id="cd01127">
    <property type="entry name" value="TrwB_TraG_TraD_VirD4"/>
    <property type="match status" value="1"/>
</dbReference>
<comment type="caution">
    <text evidence="9">The sequence shown here is derived from an EMBL/GenBank/DDBJ whole genome shotgun (WGS) entry which is preliminary data.</text>
</comment>
<dbReference type="EMBL" id="JACDTY010000012">
    <property type="protein sequence ID" value="MBA1143120.1"/>
    <property type="molecule type" value="Genomic_DNA"/>
</dbReference>
<dbReference type="RefSeq" id="WP_027040387.1">
    <property type="nucleotide sequence ID" value="NZ_JACDTY010000012.1"/>
</dbReference>
<evidence type="ECO:0000256" key="3">
    <source>
        <dbReference type="ARBA" id="ARBA00022475"/>
    </source>
</evidence>
<proteinExistence type="inferred from homology"/>
<feature type="region of interest" description="Disordered" evidence="7">
    <location>
        <begin position="609"/>
        <end position="646"/>
    </location>
</feature>
<gene>
    <name evidence="9" type="ORF">H0241_23145</name>
</gene>
<feature type="compositionally biased region" description="Basic and acidic residues" evidence="7">
    <location>
        <begin position="632"/>
        <end position="646"/>
    </location>
</feature>
<evidence type="ECO:0000256" key="6">
    <source>
        <dbReference type="ARBA" id="ARBA00023136"/>
    </source>
</evidence>
<dbReference type="SUPFAM" id="SSF52540">
    <property type="entry name" value="P-loop containing nucleoside triphosphate hydrolases"/>
    <property type="match status" value="1"/>
</dbReference>
<reference evidence="9 10" key="1">
    <citation type="submission" date="2020-07" db="EMBL/GenBank/DDBJ databases">
        <title>Definition of the novel symbiovar canariense within Mesorhizobium novociceri, a new species of genus Mesorhizobium nodulating Cicer canariense in the Caldera de Taburiente National Park (La Palma, Canary Islands).</title>
        <authorList>
            <person name="Leon-Barrios M."/>
            <person name="Perez-Yepez J."/>
            <person name="Flores-Felix J.D."/>
            <person name="Ramirez-Baena M.H."/>
            <person name="Pulido-Suarez L."/>
            <person name="Igual J.M."/>
            <person name="Velazquez E."/>
            <person name="Peix A."/>
        </authorList>
    </citation>
    <scope>NUCLEOTIDE SEQUENCE [LARGE SCALE GENOMIC DNA]</scope>
    <source>
        <strain evidence="9 10">CCANP35</strain>
    </source>
</reference>
<keyword evidence="6 8" id="KW-0472">Membrane</keyword>
<evidence type="ECO:0000313" key="10">
    <source>
        <dbReference type="Proteomes" id="UP000558284"/>
    </source>
</evidence>
<comment type="subcellular location">
    <subcellularLocation>
        <location evidence="1">Cell membrane</location>
        <topology evidence="1">Multi-pass membrane protein</topology>
    </subcellularLocation>
</comment>
<evidence type="ECO:0000256" key="5">
    <source>
        <dbReference type="ARBA" id="ARBA00022989"/>
    </source>
</evidence>
<evidence type="ECO:0000256" key="8">
    <source>
        <dbReference type="SAM" id="Phobius"/>
    </source>
</evidence>
<dbReference type="Pfam" id="PF02534">
    <property type="entry name" value="T4SS-DNA_transf"/>
    <property type="match status" value="1"/>
</dbReference>
<evidence type="ECO:0000256" key="1">
    <source>
        <dbReference type="ARBA" id="ARBA00004651"/>
    </source>
</evidence>
<comment type="similarity">
    <text evidence="2">Belongs to the VirD4/TraG family.</text>
</comment>